<dbReference type="InterPro" id="IPR021743">
    <property type="entry name" value="KRTAP_type8/19/20/21/22"/>
</dbReference>
<dbReference type="Ensembl" id="ENSAMET00000039137.1">
    <property type="protein sequence ID" value="ENSAMEP00000027003.1"/>
    <property type="gene ID" value="ENSAMEG00000030787.1"/>
</dbReference>
<keyword evidence="4" id="KW-1185">Reference proteome</keyword>
<organism evidence="3 4">
    <name type="scientific">Ailuropoda melanoleuca</name>
    <name type="common">Giant panda</name>
    <dbReference type="NCBI Taxonomy" id="9646"/>
    <lineage>
        <taxon>Eukaryota</taxon>
        <taxon>Metazoa</taxon>
        <taxon>Chordata</taxon>
        <taxon>Craniata</taxon>
        <taxon>Vertebrata</taxon>
        <taxon>Euteleostomi</taxon>
        <taxon>Mammalia</taxon>
        <taxon>Eutheria</taxon>
        <taxon>Laurasiatheria</taxon>
        <taxon>Carnivora</taxon>
        <taxon>Caniformia</taxon>
        <taxon>Ursidae</taxon>
        <taxon>Ailuropoda</taxon>
    </lineage>
</organism>
<name>A0A7N5JL94_AILME</name>
<accession>A0A7N5JL94</accession>
<evidence type="ECO:0000313" key="4">
    <source>
        <dbReference type="Proteomes" id="UP000008912"/>
    </source>
</evidence>
<protein>
    <submittedName>
        <fullName evidence="3">Uncharacterized protein</fullName>
    </submittedName>
</protein>
<evidence type="ECO:0000313" key="3">
    <source>
        <dbReference type="Ensembl" id="ENSAMEP00000027003.1"/>
    </source>
</evidence>
<dbReference type="GO" id="GO:0005829">
    <property type="term" value="C:cytosol"/>
    <property type="evidence" value="ECO:0007669"/>
    <property type="project" value="UniProtKB-ARBA"/>
</dbReference>
<reference evidence="3 4" key="1">
    <citation type="journal article" date="2010" name="Nature">
        <title>The sequence and de novo assembly of the giant panda genome.</title>
        <authorList>
            <person name="Li R."/>
            <person name="Fan W."/>
            <person name="Tian G."/>
            <person name="Zhu H."/>
            <person name="He L."/>
            <person name="Cai J."/>
            <person name="Huang Q."/>
            <person name="Cai Q."/>
            <person name="Li B."/>
            <person name="Bai Y."/>
            <person name="Zhang Z."/>
            <person name="Zhang Y."/>
            <person name="Wang W."/>
            <person name="Li J."/>
            <person name="Wei F."/>
            <person name="Li H."/>
            <person name="Jian M."/>
            <person name="Li J."/>
            <person name="Zhang Z."/>
            <person name="Nielsen R."/>
            <person name="Li D."/>
            <person name="Gu W."/>
            <person name="Yang Z."/>
            <person name="Xuan Z."/>
            <person name="Ryder O.A."/>
            <person name="Leung F.C."/>
            <person name="Zhou Y."/>
            <person name="Cao J."/>
            <person name="Sun X."/>
            <person name="Fu Y."/>
            <person name="Fang X."/>
            <person name="Guo X."/>
            <person name="Wang B."/>
            <person name="Hou R."/>
            <person name="Shen F."/>
            <person name="Mu B."/>
            <person name="Ni P."/>
            <person name="Lin R."/>
            <person name="Qian W."/>
            <person name="Wang G."/>
            <person name="Yu C."/>
            <person name="Nie W."/>
            <person name="Wang J."/>
            <person name="Wu Z."/>
            <person name="Liang H."/>
            <person name="Min J."/>
            <person name="Wu Q."/>
            <person name="Cheng S."/>
            <person name="Ruan J."/>
            <person name="Wang M."/>
            <person name="Shi Z."/>
            <person name="Wen M."/>
            <person name="Liu B."/>
            <person name="Ren X."/>
            <person name="Zheng H."/>
            <person name="Dong D."/>
            <person name="Cook K."/>
            <person name="Shan G."/>
            <person name="Zhang H."/>
            <person name="Kosiol C."/>
            <person name="Xie X."/>
            <person name="Lu Z."/>
            <person name="Zheng H."/>
            <person name="Li Y."/>
            <person name="Steiner C.C."/>
            <person name="Lam T.T."/>
            <person name="Lin S."/>
            <person name="Zhang Q."/>
            <person name="Li G."/>
            <person name="Tian J."/>
            <person name="Gong T."/>
            <person name="Liu H."/>
            <person name="Zhang D."/>
            <person name="Fang L."/>
            <person name="Ye C."/>
            <person name="Zhang J."/>
            <person name="Hu W."/>
            <person name="Xu A."/>
            <person name="Ren Y."/>
            <person name="Zhang G."/>
            <person name="Bruford M.W."/>
            <person name="Li Q."/>
            <person name="Ma L."/>
            <person name="Guo Y."/>
            <person name="An N."/>
            <person name="Hu Y."/>
            <person name="Zheng Y."/>
            <person name="Shi Y."/>
            <person name="Li Z."/>
            <person name="Liu Q."/>
            <person name="Chen Y."/>
            <person name="Zhao J."/>
            <person name="Qu N."/>
            <person name="Zhao S."/>
            <person name="Tian F."/>
            <person name="Wang X."/>
            <person name="Wang H."/>
            <person name="Xu L."/>
            <person name="Liu X."/>
            <person name="Vinar T."/>
            <person name="Wang Y."/>
            <person name="Lam T.W."/>
            <person name="Yiu S.M."/>
            <person name="Liu S."/>
            <person name="Zhang H."/>
            <person name="Li D."/>
            <person name="Huang Y."/>
            <person name="Wang X."/>
            <person name="Yang G."/>
            <person name="Jiang Z."/>
            <person name="Wang J."/>
            <person name="Qin N."/>
            <person name="Li L."/>
            <person name="Li J."/>
            <person name="Bolund L."/>
            <person name="Kristiansen K."/>
            <person name="Wong G.K."/>
            <person name="Olson M."/>
            <person name="Zhang X."/>
            <person name="Li S."/>
            <person name="Yang H."/>
            <person name="Wang J."/>
            <person name="Wang J."/>
        </authorList>
    </citation>
    <scope>NUCLEOTIDE SEQUENCE [LARGE SCALE GENOMIC DNA]</scope>
</reference>
<keyword evidence="1" id="KW-0677">Repeat</keyword>
<keyword evidence="2" id="KW-0416">Keratin</keyword>
<proteinExistence type="predicted"/>
<dbReference type="InParanoid" id="A0A7N5JL94"/>
<sequence>TAYYGSLGYGCGGFCGLGSGCGWRCGSFYRQGWTRGGHRYGCYHPSCYRGYAFSSFY</sequence>
<evidence type="ECO:0000256" key="1">
    <source>
        <dbReference type="ARBA" id="ARBA00022737"/>
    </source>
</evidence>
<dbReference type="Pfam" id="PF11759">
    <property type="entry name" value="KRTAP"/>
    <property type="match status" value="1"/>
</dbReference>
<reference evidence="3" key="2">
    <citation type="submission" date="2025-08" db="UniProtKB">
        <authorList>
            <consortium name="Ensembl"/>
        </authorList>
    </citation>
    <scope>IDENTIFICATION</scope>
</reference>
<reference evidence="3" key="3">
    <citation type="submission" date="2025-09" db="UniProtKB">
        <authorList>
            <consortium name="Ensembl"/>
        </authorList>
    </citation>
    <scope>IDENTIFICATION</scope>
</reference>
<dbReference type="GeneTree" id="ENSGT01030000240169"/>
<evidence type="ECO:0000256" key="2">
    <source>
        <dbReference type="ARBA" id="ARBA00022744"/>
    </source>
</evidence>
<dbReference type="Proteomes" id="UP000008912">
    <property type="component" value="Unassembled WGS sequence"/>
</dbReference>
<dbReference type="AlphaFoldDB" id="A0A7N5JL94"/>
<dbReference type="GO" id="GO:0005882">
    <property type="term" value="C:intermediate filament"/>
    <property type="evidence" value="ECO:0007669"/>
    <property type="project" value="UniProtKB-KW"/>
</dbReference>